<evidence type="ECO:0000256" key="2">
    <source>
        <dbReference type="SAM" id="SignalP"/>
    </source>
</evidence>
<sequence>MKKFTLLSTAILSLIMLGACASEKQKSSETNPTSANTTDTSNDYSDNESSENNESSNEVPYYSSTNESSIKDHGWREDYNSKGEYKPVDEMTQEEIKKELEETLNDALGLE</sequence>
<dbReference type="Proteomes" id="UP000663552">
    <property type="component" value="Chromosome"/>
</dbReference>
<feature type="signal peptide" evidence="2">
    <location>
        <begin position="1"/>
        <end position="21"/>
    </location>
</feature>
<evidence type="ECO:0000313" key="4">
    <source>
        <dbReference type="Proteomes" id="UP000663552"/>
    </source>
</evidence>
<organism evidence="3 4">
    <name type="scientific">Lactococcus lactis subsp. cremoris</name>
    <name type="common">Streptococcus cremoris</name>
    <dbReference type="NCBI Taxonomy" id="1359"/>
    <lineage>
        <taxon>Bacteria</taxon>
        <taxon>Bacillati</taxon>
        <taxon>Bacillota</taxon>
        <taxon>Bacilli</taxon>
        <taxon>Lactobacillales</taxon>
        <taxon>Streptococcaceae</taxon>
        <taxon>Lactococcus</taxon>
    </lineage>
</organism>
<evidence type="ECO:0008006" key="5">
    <source>
        <dbReference type="Google" id="ProtNLM"/>
    </source>
</evidence>
<feature type="compositionally biased region" description="Basic and acidic residues" evidence="1">
    <location>
        <begin position="69"/>
        <end position="91"/>
    </location>
</feature>
<gene>
    <name evidence="3" type="ORF">LL1196_0534</name>
</gene>
<dbReference type="EMBL" id="CP032148">
    <property type="protein sequence ID" value="QSD62189.1"/>
    <property type="molecule type" value="Genomic_DNA"/>
</dbReference>
<dbReference type="RefSeq" id="WP_021722702.1">
    <property type="nucleotide sequence ID" value="NZ_CP015900.2"/>
</dbReference>
<keyword evidence="2" id="KW-0732">Signal</keyword>
<feature type="region of interest" description="Disordered" evidence="1">
    <location>
        <begin position="22"/>
        <end position="91"/>
    </location>
</feature>
<feature type="compositionally biased region" description="Low complexity" evidence="1">
    <location>
        <begin position="52"/>
        <end position="64"/>
    </location>
</feature>
<feature type="chain" id="PRO_5034302742" description="Sporulation lipoprotein, YhcN/YlaJ family" evidence="2">
    <location>
        <begin position="22"/>
        <end position="111"/>
    </location>
</feature>
<name>A0A896T838_LACLC</name>
<evidence type="ECO:0000256" key="1">
    <source>
        <dbReference type="SAM" id="MobiDB-lite"/>
    </source>
</evidence>
<accession>A0A896T838</accession>
<reference evidence="3" key="1">
    <citation type="journal article" date="2020" name="Mol. Microbiol.">
        <title>The CWPS Rubik's cube: Linking diversity of cell wall polysaccharide structures with the encoded biosynthetic machinery of selected Lactococcus lactis strains.</title>
        <authorList>
            <person name="Mahony J."/>
            <person name="Frantzen C."/>
            <person name="Vinogradov E."/>
            <person name="Sadovskaya I."/>
            <person name="Theodorou I."/>
            <person name="Kelleher P."/>
            <person name="Chapot-Chartier M.P."/>
            <person name="Cambillau C."/>
            <person name="Holo H."/>
            <person name="van Sinderen D."/>
        </authorList>
    </citation>
    <scope>NUCLEOTIDE SEQUENCE</scope>
    <source>
        <strain evidence="3">1196</strain>
    </source>
</reference>
<dbReference type="PROSITE" id="PS51257">
    <property type="entry name" value="PROKAR_LIPOPROTEIN"/>
    <property type="match status" value="1"/>
</dbReference>
<evidence type="ECO:0000313" key="3">
    <source>
        <dbReference type="EMBL" id="QSD62189.1"/>
    </source>
</evidence>
<protein>
    <recommendedName>
        <fullName evidence="5">Sporulation lipoprotein, YhcN/YlaJ family</fullName>
    </recommendedName>
</protein>
<feature type="compositionally biased region" description="Low complexity" evidence="1">
    <location>
        <begin position="29"/>
        <end position="44"/>
    </location>
</feature>
<proteinExistence type="predicted"/>
<dbReference type="AlphaFoldDB" id="A0A896T838"/>